<dbReference type="Proteomes" id="UP001642464">
    <property type="component" value="Unassembled WGS sequence"/>
</dbReference>
<proteinExistence type="predicted"/>
<feature type="transmembrane region" description="Helical" evidence="2">
    <location>
        <begin position="261"/>
        <end position="281"/>
    </location>
</feature>
<evidence type="ECO:0000256" key="1">
    <source>
        <dbReference type="SAM" id="MobiDB-lite"/>
    </source>
</evidence>
<keyword evidence="2" id="KW-0812">Transmembrane</keyword>
<protein>
    <submittedName>
        <fullName evidence="3">Retrovirus-related Pol polyprotein from transposon TNT 1-94</fullName>
    </submittedName>
</protein>
<dbReference type="EMBL" id="CAXAMM010034224">
    <property type="protein sequence ID" value="CAK9072485.1"/>
    <property type="molecule type" value="Genomic_DNA"/>
</dbReference>
<reference evidence="3 4" key="1">
    <citation type="submission" date="2024-02" db="EMBL/GenBank/DDBJ databases">
        <authorList>
            <person name="Chen Y."/>
            <person name="Shah S."/>
            <person name="Dougan E. K."/>
            <person name="Thang M."/>
            <person name="Chan C."/>
        </authorList>
    </citation>
    <scope>NUCLEOTIDE SEQUENCE [LARGE SCALE GENOMIC DNA]</scope>
</reference>
<accession>A0ABP0PCR5</accession>
<keyword evidence="4" id="KW-1185">Reference proteome</keyword>
<feature type="region of interest" description="Disordered" evidence="1">
    <location>
        <begin position="104"/>
        <end position="142"/>
    </location>
</feature>
<feature type="transmembrane region" description="Helical" evidence="2">
    <location>
        <begin position="287"/>
        <end position="311"/>
    </location>
</feature>
<sequence length="394" mass="42453">MALPGLGGCPWAPGQPPAAADGIFAALGCNPKLGGCPANLPVPAPTTAGSSCPAGSVTVQKASSIVLQAAPVISRAPTNTAAKPEKRAALAKSQTVGSLLSAYDDDSHDEAEPSEPPNVEPSEPPKAPKAVPTVETRSWSNWEDMLEPRRRHGIVMGKQPEDLLTGWPREESAYPPGHPPANPPGCCTQKCHCMDGTKRPEQWELKKTWLEDDSQEADGRSDRRGDPFGWPAESPCECGQIRVPISQIEGFIKGGRFFGKFMFFGVFGLCFCCVSASSAFLLLFCLLLLFCFCCFLCFCFSPLCFCCFSALAAVLLSLFVFAFPSVCFLTFGSGVLLGGALPPAQPHATKSALHLRHPRLPRNQYFKVNSPGHKLLTNHICLLCWFSFSLLFLC</sequence>
<feature type="transmembrane region" description="Helical" evidence="2">
    <location>
        <begin position="318"/>
        <end position="341"/>
    </location>
</feature>
<evidence type="ECO:0000313" key="3">
    <source>
        <dbReference type="EMBL" id="CAK9072485.1"/>
    </source>
</evidence>
<feature type="region of interest" description="Disordered" evidence="1">
    <location>
        <begin position="77"/>
        <end position="96"/>
    </location>
</feature>
<gene>
    <name evidence="3" type="ORF">SCF082_LOCUS35639</name>
</gene>
<evidence type="ECO:0000256" key="2">
    <source>
        <dbReference type="SAM" id="Phobius"/>
    </source>
</evidence>
<evidence type="ECO:0000313" key="4">
    <source>
        <dbReference type="Proteomes" id="UP001642464"/>
    </source>
</evidence>
<feature type="compositionally biased region" description="Acidic residues" evidence="1">
    <location>
        <begin position="104"/>
        <end position="113"/>
    </location>
</feature>
<name>A0ABP0PCR5_9DINO</name>
<keyword evidence="2" id="KW-1133">Transmembrane helix</keyword>
<feature type="compositionally biased region" description="Pro residues" evidence="1">
    <location>
        <begin position="114"/>
        <end position="127"/>
    </location>
</feature>
<comment type="caution">
    <text evidence="3">The sequence shown here is derived from an EMBL/GenBank/DDBJ whole genome shotgun (WGS) entry which is preliminary data.</text>
</comment>
<organism evidence="3 4">
    <name type="scientific">Durusdinium trenchii</name>
    <dbReference type="NCBI Taxonomy" id="1381693"/>
    <lineage>
        <taxon>Eukaryota</taxon>
        <taxon>Sar</taxon>
        <taxon>Alveolata</taxon>
        <taxon>Dinophyceae</taxon>
        <taxon>Suessiales</taxon>
        <taxon>Symbiodiniaceae</taxon>
        <taxon>Durusdinium</taxon>
    </lineage>
</organism>
<keyword evidence="2" id="KW-0472">Membrane</keyword>